<sequence length="732" mass="82554">MLSAIPPPSPSVFMGRDDLVQEGIANLLADSPHSIIIMGFGGMGKTSLALRLLNDLAIQAKYEAHRYFIPCDIVCNVESTVEVLLQTIIKLMQLELTSDAVKQLYAISKPTILVFDNFETLWDNSGDQYRIQMILEQLNSMKQITLIITMRGTVAPINDVDWLILPHSGLSSLNESISLDIFSTISRHAINEKAVKELVKELDGWPLAIMLMACQAKNLAPKKLLKSWYKEKTLLLEKPGAQSHRLSSIDISIKITLQSPLLLLKPNTLKLLSVMCYLPDGIPTWDSVIYKMLPRVPEQTLIISRLLQSGIIYQDNKEGLKLLSPIQEYLKTYFPKPDTDIKSQISLFYMNEINNNSLRYSSSGGKRKFGVLHSKNIEWISYRLLDNDISEKHLTAIYNFCYFQHLIWDSDRLLKKMILIVNRKNMQNLYASALLLLSKRYLLINQHKLAQEHVYKAMKNFENIGHSLGAAQCLRKLGNILQMTDQYSEATVKLEKAMQIFENIGHSLGAAQCLQSLGDVLQMTNHYSEVTVKLEKAMRMFENIDTLGAAQCLQSLGDVLRMTDQYSEATVKLNKAMQMFEDIGDSLGAAQCLQSLGSILQMTDQYSKATVKLKKAMQMFENIGHSLGAAQCLRSLGDVLRMTNHYSEATVMLEKAMQIFEDIGDSLGAAQCLQRLGNILQMTNQYSEATVKLEKAMQIFKDIDDSLEAAQCLQGLRYCQDHIDKAFESSTL</sequence>
<dbReference type="Gene3D" id="3.40.50.300">
    <property type="entry name" value="P-loop containing nucleotide triphosphate hydrolases"/>
    <property type="match status" value="1"/>
</dbReference>
<dbReference type="Proteomes" id="UP001175226">
    <property type="component" value="Unassembled WGS sequence"/>
</dbReference>
<dbReference type="InterPro" id="IPR011990">
    <property type="entry name" value="TPR-like_helical_dom_sf"/>
</dbReference>
<reference evidence="1" key="1">
    <citation type="submission" date="2023-06" db="EMBL/GenBank/DDBJ databases">
        <authorList>
            <consortium name="Lawrence Berkeley National Laboratory"/>
            <person name="Ahrendt S."/>
            <person name="Sahu N."/>
            <person name="Indic B."/>
            <person name="Wong-Bajracharya J."/>
            <person name="Merenyi Z."/>
            <person name="Ke H.-M."/>
            <person name="Monk M."/>
            <person name="Kocsube S."/>
            <person name="Drula E."/>
            <person name="Lipzen A."/>
            <person name="Balint B."/>
            <person name="Henrissat B."/>
            <person name="Andreopoulos B."/>
            <person name="Martin F.M."/>
            <person name="Harder C.B."/>
            <person name="Rigling D."/>
            <person name="Ford K.L."/>
            <person name="Foster G.D."/>
            <person name="Pangilinan J."/>
            <person name="Papanicolaou A."/>
            <person name="Barry K."/>
            <person name="LaButti K."/>
            <person name="Viragh M."/>
            <person name="Koriabine M."/>
            <person name="Yan M."/>
            <person name="Riley R."/>
            <person name="Champramary S."/>
            <person name="Plett K.L."/>
            <person name="Tsai I.J."/>
            <person name="Slot J."/>
            <person name="Sipos G."/>
            <person name="Plett J."/>
            <person name="Nagy L.G."/>
            <person name="Grigoriev I.V."/>
        </authorList>
    </citation>
    <scope>NUCLEOTIDE SEQUENCE</scope>
    <source>
        <strain evidence="1">FPL87.14</strain>
    </source>
</reference>
<keyword evidence="2" id="KW-1185">Reference proteome</keyword>
<evidence type="ECO:0000313" key="2">
    <source>
        <dbReference type="Proteomes" id="UP001175226"/>
    </source>
</evidence>
<dbReference type="AlphaFoldDB" id="A0AA39MM09"/>
<dbReference type="InterPro" id="IPR027417">
    <property type="entry name" value="P-loop_NTPase"/>
</dbReference>
<organism evidence="1 2">
    <name type="scientific">Armillaria borealis</name>
    <dbReference type="NCBI Taxonomy" id="47425"/>
    <lineage>
        <taxon>Eukaryota</taxon>
        <taxon>Fungi</taxon>
        <taxon>Dikarya</taxon>
        <taxon>Basidiomycota</taxon>
        <taxon>Agaricomycotina</taxon>
        <taxon>Agaricomycetes</taxon>
        <taxon>Agaricomycetidae</taxon>
        <taxon>Agaricales</taxon>
        <taxon>Marasmiineae</taxon>
        <taxon>Physalacriaceae</taxon>
        <taxon>Armillaria</taxon>
    </lineage>
</organism>
<dbReference type="EMBL" id="JAUEPT010000043">
    <property type="protein sequence ID" value="KAK0438365.1"/>
    <property type="molecule type" value="Genomic_DNA"/>
</dbReference>
<dbReference type="InterPro" id="IPR019734">
    <property type="entry name" value="TPR_rpt"/>
</dbReference>
<dbReference type="GO" id="GO:0043531">
    <property type="term" value="F:ADP binding"/>
    <property type="evidence" value="ECO:0007669"/>
    <property type="project" value="InterPro"/>
</dbReference>
<protein>
    <recommendedName>
        <fullName evidence="3">TPR-like protein</fullName>
    </recommendedName>
</protein>
<dbReference type="SMART" id="SM00028">
    <property type="entry name" value="TPR"/>
    <property type="match status" value="6"/>
</dbReference>
<evidence type="ECO:0008006" key="3">
    <source>
        <dbReference type="Google" id="ProtNLM"/>
    </source>
</evidence>
<accession>A0AA39MM09</accession>
<dbReference type="SUPFAM" id="SSF48452">
    <property type="entry name" value="TPR-like"/>
    <property type="match status" value="2"/>
</dbReference>
<name>A0AA39MM09_9AGAR</name>
<proteinExistence type="predicted"/>
<gene>
    <name evidence="1" type="ORF">EV421DRAFT_2085293</name>
</gene>
<dbReference type="Gene3D" id="1.25.40.10">
    <property type="entry name" value="Tetratricopeptide repeat domain"/>
    <property type="match status" value="1"/>
</dbReference>
<comment type="caution">
    <text evidence="1">The sequence shown here is derived from an EMBL/GenBank/DDBJ whole genome shotgun (WGS) entry which is preliminary data.</text>
</comment>
<dbReference type="Pfam" id="PF13424">
    <property type="entry name" value="TPR_12"/>
    <property type="match status" value="2"/>
</dbReference>
<dbReference type="PANTHER" id="PTHR47691">
    <property type="entry name" value="REGULATOR-RELATED"/>
    <property type="match status" value="1"/>
</dbReference>
<dbReference type="SUPFAM" id="SSF52540">
    <property type="entry name" value="P-loop containing nucleoside triphosphate hydrolases"/>
    <property type="match status" value="1"/>
</dbReference>
<dbReference type="PANTHER" id="PTHR47691:SF3">
    <property type="entry name" value="HTH-TYPE TRANSCRIPTIONAL REGULATOR RV0890C-RELATED"/>
    <property type="match status" value="1"/>
</dbReference>
<evidence type="ECO:0000313" key="1">
    <source>
        <dbReference type="EMBL" id="KAK0438365.1"/>
    </source>
</evidence>